<protein>
    <submittedName>
        <fullName evidence="2">Cbb3-type cytochrome oxidase subunit 3</fullName>
    </submittedName>
</protein>
<gene>
    <name evidence="2" type="ORF">J2Z79_002160</name>
</gene>
<keyword evidence="1" id="KW-0472">Membrane</keyword>
<reference evidence="2 3" key="1">
    <citation type="submission" date="2021-03" db="EMBL/GenBank/DDBJ databases">
        <title>Genomic Encyclopedia of Type Strains, Phase IV (KMG-IV): sequencing the most valuable type-strain genomes for metagenomic binning, comparative biology and taxonomic classification.</title>
        <authorList>
            <person name="Goeker M."/>
        </authorList>
    </citation>
    <scope>NUCLEOTIDE SEQUENCE [LARGE SCALE GENOMIC DNA]</scope>
    <source>
        <strain evidence="2 3">DSM 27138</strain>
    </source>
</reference>
<evidence type="ECO:0000313" key="2">
    <source>
        <dbReference type="EMBL" id="MBP2018745.1"/>
    </source>
</evidence>
<accession>A0ABS4JT88</accession>
<keyword evidence="3" id="KW-1185">Reference proteome</keyword>
<evidence type="ECO:0000313" key="3">
    <source>
        <dbReference type="Proteomes" id="UP001519289"/>
    </source>
</evidence>
<organism evidence="2 3">
    <name type="scientific">Symbiobacterium terraclitae</name>
    <dbReference type="NCBI Taxonomy" id="557451"/>
    <lineage>
        <taxon>Bacteria</taxon>
        <taxon>Bacillati</taxon>
        <taxon>Bacillota</taxon>
        <taxon>Clostridia</taxon>
        <taxon>Eubacteriales</taxon>
        <taxon>Symbiobacteriaceae</taxon>
        <taxon>Symbiobacterium</taxon>
    </lineage>
</organism>
<comment type="caution">
    <text evidence="2">The sequence shown here is derived from an EMBL/GenBank/DDBJ whole genome shotgun (WGS) entry which is preliminary data.</text>
</comment>
<keyword evidence="1" id="KW-0812">Transmembrane</keyword>
<sequence>MLKNRFRQLIGLLVVGLFAVAVVQFLRQTAGSPHLGSAVASGFGLLFFLAAVLAVAWWAARRARARGE</sequence>
<keyword evidence="1" id="KW-1133">Transmembrane helix</keyword>
<feature type="transmembrane region" description="Helical" evidence="1">
    <location>
        <begin position="35"/>
        <end position="60"/>
    </location>
</feature>
<dbReference type="Proteomes" id="UP001519289">
    <property type="component" value="Unassembled WGS sequence"/>
</dbReference>
<evidence type="ECO:0000256" key="1">
    <source>
        <dbReference type="SAM" id="Phobius"/>
    </source>
</evidence>
<dbReference type="EMBL" id="JAGGLG010000017">
    <property type="protein sequence ID" value="MBP2018745.1"/>
    <property type="molecule type" value="Genomic_DNA"/>
</dbReference>
<name>A0ABS4JT88_9FIRM</name>
<dbReference type="RefSeq" id="WP_209466873.1">
    <property type="nucleotide sequence ID" value="NZ_JAGGLG010000017.1"/>
</dbReference>
<proteinExistence type="predicted"/>